<dbReference type="EMBL" id="MU167229">
    <property type="protein sequence ID" value="KAG0149283.1"/>
    <property type="molecule type" value="Genomic_DNA"/>
</dbReference>
<organism evidence="1 2">
    <name type="scientific">Cronartium quercuum f. sp. fusiforme G11</name>
    <dbReference type="NCBI Taxonomy" id="708437"/>
    <lineage>
        <taxon>Eukaryota</taxon>
        <taxon>Fungi</taxon>
        <taxon>Dikarya</taxon>
        <taxon>Basidiomycota</taxon>
        <taxon>Pucciniomycotina</taxon>
        <taxon>Pucciniomycetes</taxon>
        <taxon>Pucciniales</taxon>
        <taxon>Coleosporiaceae</taxon>
        <taxon>Cronartium</taxon>
    </lineage>
</organism>
<accession>A0A9P6NS76</accession>
<name>A0A9P6NS76_9BASI</name>
<comment type="caution">
    <text evidence="1">The sequence shown here is derived from an EMBL/GenBank/DDBJ whole genome shotgun (WGS) entry which is preliminary data.</text>
</comment>
<gene>
    <name evidence="1" type="ORF">CROQUDRAFT_653861</name>
</gene>
<reference evidence="1" key="1">
    <citation type="submission" date="2013-11" db="EMBL/GenBank/DDBJ databases">
        <title>Genome sequence of the fusiform rust pathogen reveals effectors for host alternation and coevolution with pine.</title>
        <authorList>
            <consortium name="DOE Joint Genome Institute"/>
            <person name="Smith K."/>
            <person name="Pendleton A."/>
            <person name="Kubisiak T."/>
            <person name="Anderson C."/>
            <person name="Salamov A."/>
            <person name="Aerts A."/>
            <person name="Riley R."/>
            <person name="Clum A."/>
            <person name="Lindquist E."/>
            <person name="Ence D."/>
            <person name="Campbell M."/>
            <person name="Kronenberg Z."/>
            <person name="Feau N."/>
            <person name="Dhillon B."/>
            <person name="Hamelin R."/>
            <person name="Burleigh J."/>
            <person name="Smith J."/>
            <person name="Yandell M."/>
            <person name="Nelson C."/>
            <person name="Grigoriev I."/>
            <person name="Davis J."/>
        </authorList>
    </citation>
    <scope>NUCLEOTIDE SEQUENCE</scope>
    <source>
        <strain evidence="1">G11</strain>
    </source>
</reference>
<dbReference type="Proteomes" id="UP000886653">
    <property type="component" value="Unassembled WGS sequence"/>
</dbReference>
<dbReference type="AlphaFoldDB" id="A0A9P6NS76"/>
<sequence>MIYPLQSIAYEAAVTTCKDLDFSLQSLPTRKPDSMSSAKLFLSPFHTQPHPRFPPNFPVCQMQAKILEGLYKVYSM</sequence>
<evidence type="ECO:0000313" key="1">
    <source>
        <dbReference type="EMBL" id="KAG0149283.1"/>
    </source>
</evidence>
<evidence type="ECO:0000313" key="2">
    <source>
        <dbReference type="Proteomes" id="UP000886653"/>
    </source>
</evidence>
<protein>
    <submittedName>
        <fullName evidence="1">Uncharacterized protein</fullName>
    </submittedName>
</protein>
<proteinExistence type="predicted"/>
<keyword evidence="2" id="KW-1185">Reference proteome</keyword>